<keyword evidence="2 11" id="KW-0813">Transport</keyword>
<dbReference type="Gene3D" id="3.40.50.300">
    <property type="entry name" value="P-loop containing nucleotide triphosphate hydrolases"/>
    <property type="match status" value="3"/>
</dbReference>
<feature type="domain" description="SecA family profile" evidence="16">
    <location>
        <begin position="1"/>
        <end position="568"/>
    </location>
</feature>
<keyword evidence="6 11" id="KW-0067">ATP-binding</keyword>
<dbReference type="AlphaFoldDB" id="U4KMZ5"/>
<keyword evidence="7 11" id="KW-0653">Protein transport</keyword>
<dbReference type="SUPFAM" id="SSF52540">
    <property type="entry name" value="P-loop containing nucleoside triphosphate hydrolases"/>
    <property type="match status" value="2"/>
</dbReference>
<evidence type="ECO:0000256" key="6">
    <source>
        <dbReference type="ARBA" id="ARBA00022840"/>
    </source>
</evidence>
<feature type="binding site" evidence="11">
    <location>
        <position position="490"/>
    </location>
    <ligand>
        <name>ATP</name>
        <dbReference type="ChEBI" id="CHEBI:30616"/>
    </ligand>
</feature>
<dbReference type="NCBIfam" id="NF006630">
    <property type="entry name" value="PRK09200.1"/>
    <property type="match status" value="1"/>
</dbReference>
<keyword evidence="8 11" id="KW-1278">Translocase</keyword>
<dbReference type="NCBIfam" id="TIGR00963">
    <property type="entry name" value="secA"/>
    <property type="match status" value="1"/>
</dbReference>
<evidence type="ECO:0000256" key="8">
    <source>
        <dbReference type="ARBA" id="ARBA00022967"/>
    </source>
</evidence>
<evidence type="ECO:0000256" key="2">
    <source>
        <dbReference type="ARBA" id="ARBA00022448"/>
    </source>
</evidence>
<dbReference type="SUPFAM" id="SSF81886">
    <property type="entry name" value="Helical scaffold and wing domains of SecA"/>
    <property type="match status" value="1"/>
</dbReference>
<organism evidence="17 18">
    <name type="scientific">Acholeplasma brassicae</name>
    <dbReference type="NCBI Taxonomy" id="61635"/>
    <lineage>
        <taxon>Bacteria</taxon>
        <taxon>Bacillati</taxon>
        <taxon>Mycoplasmatota</taxon>
        <taxon>Mollicutes</taxon>
        <taxon>Acholeplasmatales</taxon>
        <taxon>Acholeplasmataceae</taxon>
        <taxon>Acholeplasma</taxon>
    </lineage>
</organism>
<dbReference type="EC" id="7.4.2.8" evidence="11"/>
<dbReference type="Gene3D" id="1.10.3060.10">
    <property type="entry name" value="Helical scaffold and wing domains of SecA"/>
    <property type="match status" value="1"/>
</dbReference>
<dbReference type="InterPro" id="IPR036266">
    <property type="entry name" value="SecA_Wing/Scaffold_sf"/>
</dbReference>
<comment type="similarity">
    <text evidence="1 11 12">Belongs to the SecA family.</text>
</comment>
<dbReference type="Pfam" id="PF07517">
    <property type="entry name" value="SecA_DEAD"/>
    <property type="match status" value="1"/>
</dbReference>
<dbReference type="GO" id="GO:0005524">
    <property type="term" value="F:ATP binding"/>
    <property type="evidence" value="ECO:0007669"/>
    <property type="project" value="UniProtKB-UniRule"/>
</dbReference>
<dbReference type="InterPro" id="IPR027417">
    <property type="entry name" value="P-loop_NTPase"/>
</dbReference>
<dbReference type="CDD" id="cd18803">
    <property type="entry name" value="SF2_C_secA"/>
    <property type="match status" value="1"/>
</dbReference>
<sequence>MFKKWFDSGFQELKKARPIADKIDQLADQMKQMSDEDLRNKTTEFKQRYQKGETLEDLMVEAYAVVREASVRVLGLYPYYVQLLGAITIHGGNIAEMKTGEGKTLTAVMPAYLNALNGMGVHIVTVNEYLASREANGEIGDLFRFLGMSVGLNIRALTSEEKKEAYACDILYSTNSELGFDYLRDHMVLYEKDMVQKRGLQYAIIDEVDSILIDEARTPLIISGGAKNTQNLYQGADRFAKYLSDEDYLIDIESKTIELSESGITKAEKTFNLDNLYDIANVTLVHHINNALRANFIMFRDKDYMVVENQVLIIDQFTGRVLPGRQFSEGLHQALEAKENVEIKKETITVATITYQNFFRMYKKLSGMTGTAKTEEEEFREIYNMYVVEVPTNRPVIREDAPDYLFVTLEEKYSALIDDVERRHKLGQPILLGTVAVETSEILSDLLRKRRIPHDVLNAKQHEREADIILKAGLQSAVTIATNMAGRGTDIKLGEGVKELGGLAVIGSERHESRRIDNQLRGRSGRQGDPGYSRFYLSAEDELLQRFGGETFKNRIQMISNLNKDKDTNQVQPLESKMFSKFVSSAQKRIEGQNYDSRKSVLKYDDVLRKQREVMYQERTFVITSEDIEPFVLKAIENHIEEALMPFIKNVGKGKFEINDQGILNHFNGNLFQPGTIDIDKLESLDEKTIPEYLNELAQNEIKFKKESFPEEVFKEFLKVISLRVIDTYWTRHIDQMSELRQAVSLQSYGQGNPLQTYQQEGFHKFNEMKSNISRDIAKYVLLAQIRVNNEREAVVKNTSTNEGGELRNKKPKVRQNRQQRNMPNWKRR</sequence>
<dbReference type="GO" id="GO:0031522">
    <property type="term" value="C:cell envelope Sec protein transport complex"/>
    <property type="evidence" value="ECO:0007669"/>
    <property type="project" value="TreeGrafter"/>
</dbReference>
<dbReference type="GO" id="GO:0005829">
    <property type="term" value="C:cytosol"/>
    <property type="evidence" value="ECO:0007669"/>
    <property type="project" value="TreeGrafter"/>
</dbReference>
<dbReference type="PANTHER" id="PTHR30612">
    <property type="entry name" value="SECA INNER MEMBRANE COMPONENT OF SEC PROTEIN SECRETION SYSTEM"/>
    <property type="match status" value="1"/>
</dbReference>
<evidence type="ECO:0000256" key="9">
    <source>
        <dbReference type="ARBA" id="ARBA00023010"/>
    </source>
</evidence>
<dbReference type="FunFam" id="3.90.1440.10:FF:000001">
    <property type="entry name" value="Preprotein translocase subunit SecA"/>
    <property type="match status" value="1"/>
</dbReference>
<protein>
    <recommendedName>
        <fullName evidence="11 12">Protein translocase subunit SecA</fullName>
        <ecNumber evidence="11">7.4.2.8</ecNumber>
    </recommendedName>
</protein>
<accession>U4KMZ5</accession>
<comment type="subunit">
    <text evidence="11">Monomer and homodimer. Part of the essential Sec protein translocation apparatus which comprises SecA, SecYEG and auxiliary proteins SecDF. Other proteins may also be involved.</text>
</comment>
<dbReference type="EMBL" id="FO681348">
    <property type="protein sequence ID" value="CCV65642.1"/>
    <property type="molecule type" value="Genomic_DNA"/>
</dbReference>
<evidence type="ECO:0000256" key="13">
    <source>
        <dbReference type="SAM" id="MobiDB-lite"/>
    </source>
</evidence>
<dbReference type="GO" id="GO:0065002">
    <property type="term" value="P:intracellular protein transmembrane transport"/>
    <property type="evidence" value="ECO:0007669"/>
    <property type="project" value="UniProtKB-UniRule"/>
</dbReference>
<dbReference type="GO" id="GO:0006605">
    <property type="term" value="P:protein targeting"/>
    <property type="evidence" value="ECO:0007669"/>
    <property type="project" value="UniProtKB-UniRule"/>
</dbReference>
<name>U4KMZ5_9MOLU</name>
<evidence type="ECO:0000256" key="7">
    <source>
        <dbReference type="ARBA" id="ARBA00022927"/>
    </source>
</evidence>
<comment type="subcellular location">
    <subcellularLocation>
        <location evidence="11">Cell membrane</location>
        <topology evidence="11">Peripheral membrane protein</topology>
        <orientation evidence="11">Cytoplasmic side</orientation>
    </subcellularLocation>
    <subcellularLocation>
        <location evidence="11">Cytoplasm</location>
    </subcellularLocation>
    <text evidence="11">Distribution is 50-50.</text>
</comment>
<proteinExistence type="inferred from homology"/>
<dbReference type="HAMAP" id="MF_01382">
    <property type="entry name" value="SecA"/>
    <property type="match status" value="1"/>
</dbReference>
<dbReference type="InterPro" id="IPR014001">
    <property type="entry name" value="Helicase_ATP-bd"/>
</dbReference>
<dbReference type="GO" id="GO:0008564">
    <property type="term" value="F:protein-exporting ATPase activity"/>
    <property type="evidence" value="ECO:0007669"/>
    <property type="project" value="UniProtKB-EC"/>
</dbReference>
<comment type="function">
    <text evidence="11">Part of the Sec protein translocase complex. Interacts with the SecYEG preprotein conducting channel. Has a central role in coupling the hydrolysis of ATP to the transfer of proteins into and across the cell membrane, serving as an ATP-driven molecular motor driving the stepwise translocation of polypeptide chains across the membrane.</text>
</comment>
<dbReference type="Proteomes" id="UP000032737">
    <property type="component" value="Chromosome"/>
</dbReference>
<feature type="binding site" evidence="11">
    <location>
        <begin position="100"/>
        <end position="104"/>
    </location>
    <ligand>
        <name>ATP</name>
        <dbReference type="ChEBI" id="CHEBI:30616"/>
    </ligand>
</feature>
<dbReference type="PROSITE" id="PS51192">
    <property type="entry name" value="HELICASE_ATP_BIND_1"/>
    <property type="match status" value="1"/>
</dbReference>
<dbReference type="FunFam" id="3.40.50.300:FF:000429">
    <property type="entry name" value="Preprotein translocase subunit SecA"/>
    <property type="match status" value="1"/>
</dbReference>
<dbReference type="PANTHER" id="PTHR30612:SF0">
    <property type="entry name" value="CHLOROPLAST PROTEIN-TRANSPORTING ATPASE"/>
    <property type="match status" value="1"/>
</dbReference>
<keyword evidence="4 11" id="KW-0963">Cytoplasm</keyword>
<dbReference type="OrthoDB" id="9805579at2"/>
<dbReference type="SMART" id="SM00958">
    <property type="entry name" value="SecA_PP_bind"/>
    <property type="match status" value="1"/>
</dbReference>
<gene>
    <name evidence="11 17" type="primary">secA</name>
    <name evidence="17" type="ORF">BN85306210</name>
</gene>
<keyword evidence="9 11" id="KW-0811">Translocation</keyword>
<dbReference type="SUPFAM" id="SSF81767">
    <property type="entry name" value="Pre-protein crosslinking domain of SecA"/>
    <property type="match status" value="1"/>
</dbReference>
<feature type="domain" description="Helicase ATP-binding" evidence="14">
    <location>
        <begin position="84"/>
        <end position="246"/>
    </location>
</feature>
<keyword evidence="10 11" id="KW-0472">Membrane</keyword>
<dbReference type="InterPro" id="IPR011115">
    <property type="entry name" value="SecA_DEAD"/>
</dbReference>
<feature type="region of interest" description="Disordered" evidence="13">
    <location>
        <begin position="797"/>
        <end position="829"/>
    </location>
</feature>
<evidence type="ECO:0000259" key="14">
    <source>
        <dbReference type="PROSITE" id="PS51192"/>
    </source>
</evidence>
<dbReference type="SMART" id="SM00957">
    <property type="entry name" value="SecA_DEAD"/>
    <property type="match status" value="1"/>
</dbReference>
<dbReference type="InterPro" id="IPR036670">
    <property type="entry name" value="SecA_X-link_sf"/>
</dbReference>
<evidence type="ECO:0000256" key="3">
    <source>
        <dbReference type="ARBA" id="ARBA00022475"/>
    </source>
</evidence>
<dbReference type="HOGENOM" id="CLU_005314_3_0_14"/>
<dbReference type="Pfam" id="PF01043">
    <property type="entry name" value="SecA_PP_bind"/>
    <property type="match status" value="1"/>
</dbReference>
<dbReference type="GO" id="GO:0017038">
    <property type="term" value="P:protein import"/>
    <property type="evidence" value="ECO:0007669"/>
    <property type="project" value="InterPro"/>
</dbReference>
<feature type="binding site" evidence="11">
    <location>
        <position position="82"/>
    </location>
    <ligand>
        <name>ATP</name>
        <dbReference type="ChEBI" id="CHEBI:30616"/>
    </ligand>
</feature>
<dbReference type="InterPro" id="IPR011130">
    <property type="entry name" value="SecA_preprotein_X-link_dom"/>
</dbReference>
<dbReference type="PROSITE" id="PS51196">
    <property type="entry name" value="SECA_MOTOR_DEAD"/>
    <property type="match status" value="1"/>
</dbReference>
<evidence type="ECO:0000259" key="16">
    <source>
        <dbReference type="PROSITE" id="PS51196"/>
    </source>
</evidence>
<dbReference type="Pfam" id="PF21090">
    <property type="entry name" value="P-loop_SecA"/>
    <property type="match status" value="1"/>
</dbReference>
<dbReference type="PRINTS" id="PR00906">
    <property type="entry name" value="SECA"/>
</dbReference>
<dbReference type="GO" id="GO:0005886">
    <property type="term" value="C:plasma membrane"/>
    <property type="evidence" value="ECO:0007669"/>
    <property type="project" value="UniProtKB-SubCell"/>
</dbReference>
<evidence type="ECO:0000313" key="17">
    <source>
        <dbReference type="EMBL" id="CCV65642.1"/>
    </source>
</evidence>
<feature type="domain" description="Helicase C-terminal" evidence="15">
    <location>
        <begin position="408"/>
        <end position="567"/>
    </location>
</feature>
<dbReference type="InterPro" id="IPR000185">
    <property type="entry name" value="SecA"/>
</dbReference>
<dbReference type="RefSeq" id="WP_030004502.1">
    <property type="nucleotide sequence ID" value="NC_022549.1"/>
</dbReference>
<evidence type="ECO:0000256" key="4">
    <source>
        <dbReference type="ARBA" id="ARBA00022490"/>
    </source>
</evidence>
<evidence type="ECO:0000256" key="11">
    <source>
        <dbReference type="HAMAP-Rule" id="MF_01382"/>
    </source>
</evidence>
<comment type="catalytic activity">
    <reaction evidence="11">
        <text>ATP + H2O + cellular proteinSide 1 = ADP + phosphate + cellular proteinSide 2.</text>
        <dbReference type="EC" id="7.4.2.8"/>
    </reaction>
</comment>
<keyword evidence="3 11" id="KW-1003">Cell membrane</keyword>
<keyword evidence="18" id="KW-1185">Reference proteome</keyword>
<dbReference type="InterPro" id="IPR011116">
    <property type="entry name" value="SecA_Wing/Scaffold"/>
</dbReference>
<evidence type="ECO:0000256" key="1">
    <source>
        <dbReference type="ARBA" id="ARBA00007650"/>
    </source>
</evidence>
<dbReference type="InterPro" id="IPR014018">
    <property type="entry name" value="SecA_motor_DEAD"/>
</dbReference>
<evidence type="ECO:0000259" key="15">
    <source>
        <dbReference type="PROSITE" id="PS51194"/>
    </source>
</evidence>
<dbReference type="Pfam" id="PF07516">
    <property type="entry name" value="SecA_SW"/>
    <property type="match status" value="1"/>
</dbReference>
<evidence type="ECO:0000256" key="10">
    <source>
        <dbReference type="ARBA" id="ARBA00023136"/>
    </source>
</evidence>
<evidence type="ECO:0000313" key="18">
    <source>
        <dbReference type="Proteomes" id="UP000032737"/>
    </source>
</evidence>
<dbReference type="InterPro" id="IPR020937">
    <property type="entry name" value="SecA_CS"/>
</dbReference>
<dbReference type="GO" id="GO:0043952">
    <property type="term" value="P:protein transport by the Sec complex"/>
    <property type="evidence" value="ECO:0007669"/>
    <property type="project" value="TreeGrafter"/>
</dbReference>
<dbReference type="STRING" id="61635.BN85306210"/>
<evidence type="ECO:0000256" key="5">
    <source>
        <dbReference type="ARBA" id="ARBA00022741"/>
    </source>
</evidence>
<dbReference type="InterPro" id="IPR001650">
    <property type="entry name" value="Helicase_C-like"/>
</dbReference>
<dbReference type="KEGG" id="abra:BN85306210"/>
<dbReference type="PROSITE" id="PS51194">
    <property type="entry name" value="HELICASE_CTER"/>
    <property type="match status" value="1"/>
</dbReference>
<reference evidence="17 18" key="1">
    <citation type="journal article" date="2013" name="J. Mol. Microbiol. Biotechnol.">
        <title>Analysis of the Complete Genomes of Acholeplasma brassicae , A. palmae and A. laidlawii and Their Comparison to the Obligate Parasites from ' Candidatus Phytoplasma'.</title>
        <authorList>
            <person name="Kube M."/>
            <person name="Siewert C."/>
            <person name="Migdoll A.M."/>
            <person name="Duduk B."/>
            <person name="Holz S."/>
            <person name="Rabus R."/>
            <person name="Seemuller E."/>
            <person name="Mitrovic J."/>
            <person name="Muller I."/>
            <person name="Buttner C."/>
            <person name="Reinhardt R."/>
        </authorList>
    </citation>
    <scope>NUCLEOTIDE SEQUENCE [LARGE SCALE GENOMIC DNA]</scope>
    <source>
        <strain evidence="18">0502</strain>
    </source>
</reference>
<dbReference type="CDD" id="cd17928">
    <property type="entry name" value="DEXDc_SecA"/>
    <property type="match status" value="1"/>
</dbReference>
<dbReference type="InterPro" id="IPR044722">
    <property type="entry name" value="SecA_SF2_C"/>
</dbReference>
<keyword evidence="5 11" id="KW-0547">Nucleotide-binding</keyword>
<evidence type="ECO:0000256" key="12">
    <source>
        <dbReference type="RuleBase" id="RU003874"/>
    </source>
</evidence>
<dbReference type="Gene3D" id="3.90.1440.10">
    <property type="entry name" value="SecA, preprotein cross-linking domain"/>
    <property type="match status" value="1"/>
</dbReference>
<dbReference type="PROSITE" id="PS01312">
    <property type="entry name" value="SECA"/>
    <property type="match status" value="1"/>
</dbReference>